<dbReference type="RefSeq" id="WP_134341100.1">
    <property type="nucleotide sequence ID" value="NZ_SOPW01000017.1"/>
</dbReference>
<reference evidence="2 3" key="1">
    <citation type="submission" date="2019-03" db="EMBL/GenBank/DDBJ databases">
        <authorList>
            <person name="He R.-H."/>
        </authorList>
    </citation>
    <scope>NUCLEOTIDE SEQUENCE [LARGE SCALE GENOMIC DNA]</scope>
    <source>
        <strain evidence="3">SH 714</strain>
    </source>
</reference>
<dbReference type="AlphaFoldDB" id="A0A4Y8IL28"/>
<protein>
    <recommendedName>
        <fullName evidence="1">DUF7164 domain-containing protein</fullName>
    </recommendedName>
</protein>
<dbReference type="Proteomes" id="UP000297975">
    <property type="component" value="Unassembled WGS sequence"/>
</dbReference>
<keyword evidence="3" id="KW-1185">Reference proteome</keyword>
<accession>A0A4Y8IL28</accession>
<evidence type="ECO:0000313" key="2">
    <source>
        <dbReference type="EMBL" id="TFB14289.1"/>
    </source>
</evidence>
<gene>
    <name evidence="2" type="ORF">E3U55_14005</name>
</gene>
<sequence length="282" mass="32381">MRRAVVVFVEDNNHLLMQLGCLYTSLKHINASDTDLVVFGTKEALKKVPNDCIKVECEIASDPPEFLNYRFINSISCLVEKQADFLVKYDYILRTDADTFLTPAWNAFYPDFYTVGRGGYVNDKETRSNIRRIASHFNLRHQGLFNLGSTHYGNASLVREVCKLATELTAYILTEEFKSGEGKWPGWYRGVTSMYACEIATNHLVEQLTIDPERLDFGSASEESIQNHPHIHCWHTDNMFSKFHFTAGKYDHLNTKDLDVDIINNYCLSMALKSKEYFDIKA</sequence>
<name>A0A4Y8IL28_9BACI</name>
<dbReference type="InterPro" id="IPR055588">
    <property type="entry name" value="DUF7164"/>
</dbReference>
<feature type="domain" description="DUF7164" evidence="1">
    <location>
        <begin position="2"/>
        <end position="275"/>
    </location>
</feature>
<organism evidence="2 3">
    <name type="scientific">Filobacillus milosensis</name>
    <dbReference type="NCBI Taxonomy" id="94137"/>
    <lineage>
        <taxon>Bacteria</taxon>
        <taxon>Bacillati</taxon>
        <taxon>Bacillota</taxon>
        <taxon>Bacilli</taxon>
        <taxon>Bacillales</taxon>
        <taxon>Bacillaceae</taxon>
        <taxon>Filobacillus</taxon>
    </lineage>
</organism>
<evidence type="ECO:0000313" key="3">
    <source>
        <dbReference type="Proteomes" id="UP000297975"/>
    </source>
</evidence>
<proteinExistence type="predicted"/>
<dbReference type="Pfam" id="PF23741">
    <property type="entry name" value="DUF7164"/>
    <property type="match status" value="1"/>
</dbReference>
<evidence type="ECO:0000259" key="1">
    <source>
        <dbReference type="Pfam" id="PF23741"/>
    </source>
</evidence>
<dbReference type="EMBL" id="SOPW01000017">
    <property type="protein sequence ID" value="TFB14289.1"/>
    <property type="molecule type" value="Genomic_DNA"/>
</dbReference>
<dbReference type="OrthoDB" id="8854905at2"/>
<comment type="caution">
    <text evidence="2">The sequence shown here is derived from an EMBL/GenBank/DDBJ whole genome shotgun (WGS) entry which is preliminary data.</text>
</comment>